<keyword evidence="5 6" id="KW-0009">Actin-binding</keyword>
<dbReference type="Gene3D" id="1.10.10.820">
    <property type="match status" value="1"/>
</dbReference>
<keyword evidence="9" id="KW-1185">Reference proteome</keyword>
<evidence type="ECO:0000256" key="6">
    <source>
        <dbReference type="PROSITE-ProRule" id="PRU00782"/>
    </source>
</evidence>
<comment type="caution">
    <text evidence="6">Lacks conserved residue(s) required for the propagation of feature annotation.</text>
</comment>
<dbReference type="Gene3D" id="1.20.58.530">
    <property type="match status" value="1"/>
</dbReference>
<dbReference type="CDD" id="cd00124">
    <property type="entry name" value="MYSc"/>
    <property type="match status" value="1"/>
</dbReference>
<evidence type="ECO:0000256" key="2">
    <source>
        <dbReference type="ARBA" id="ARBA00022840"/>
    </source>
</evidence>
<dbReference type="GO" id="GO:0016020">
    <property type="term" value="C:membrane"/>
    <property type="evidence" value="ECO:0007669"/>
    <property type="project" value="TreeGrafter"/>
</dbReference>
<feature type="region of interest" description="Actin-binding" evidence="6">
    <location>
        <begin position="518"/>
        <end position="540"/>
    </location>
</feature>
<sequence>MESPMLTDADQLTILTNSTILELLRQRFLQDKIYTWAGTTLVAVNPYRFINLPFQLNQPITSRKYDETESTKYLLNWITTYNTHTPTKRHAQHLEQQVLSFSPVLEAFGNACTKCNDNSSRFGKYIVLQFDDNTSIVGAYIQTYLLEKTRVVHQGADNFNFHIFYQFLEGLSPEDKDRYLVGDAKVYQYAKSTPNNGYEYDSWSKFLQMWRDAGFTGTHQHQIFEVLGGILCLGNIQFVPHNDDIRISDSSEAFLLKSSELLGMSKERLSQLLLYRCISASHARRKSVFYKPCTLVEAESRRDCIAKLLYDNLFKFLINHVNCKIKSETHTSFIGLLDIYGFESFQVNSLEQLCINYANERLQLYFVQHYLKDIQAEYLEEGVAWEEIFLCSDNESCVQLMSGSPSIFSLLDEECQLNRIKAQEVSEQLAPLSGHPNLTCRHKDVLNKQFSIQHYAGCVTYSSTGLVEKNMDLIPADIETALVESQSSFVTCLIASNPPAAKGVPKKKTVLSRFKHSLDDLLSKLRSTECMYVRCIKPNNAGKSAIFDDKFVSRQLAACGILETVKIRSQAHSTRIRYVTFMSAYKILSPPVDTKSAGKENEGLPKTTHCKNKFKRRTLVPSIQHNKGPQSLLSPDVAVKHVKNDDEMVCRSIIESVVSLDMHKLVSYGLSKIFIKSSSILNALEKAKTKKLNICAFSIQCAWRRYKLLKLHKLQDWASRIITRAVKRYLYLKKFKECQRRAPEVLTGGSKDPDANYVVCEYERMLSLPDVEVCLNLAYRYSTFICSSKTRCAREDGVA</sequence>
<evidence type="ECO:0000256" key="3">
    <source>
        <dbReference type="ARBA" id="ARBA00023123"/>
    </source>
</evidence>
<dbReference type="InterPro" id="IPR001609">
    <property type="entry name" value="Myosin_head_motor_dom-like"/>
</dbReference>
<protein>
    <submittedName>
        <fullName evidence="8">MYO19</fullName>
    </submittedName>
</protein>
<dbReference type="Pfam" id="PF00063">
    <property type="entry name" value="Myosin_head"/>
    <property type="match status" value="1"/>
</dbReference>
<dbReference type="GO" id="GO:0016459">
    <property type="term" value="C:myosin complex"/>
    <property type="evidence" value="ECO:0007669"/>
    <property type="project" value="UniProtKB-KW"/>
</dbReference>
<dbReference type="InterPro" id="IPR036961">
    <property type="entry name" value="Kinesin_motor_dom_sf"/>
</dbReference>
<dbReference type="PANTHER" id="PTHR13140">
    <property type="entry name" value="MYOSIN"/>
    <property type="match status" value="1"/>
</dbReference>
<feature type="domain" description="Myosin motor" evidence="7">
    <location>
        <begin position="4"/>
        <end position="689"/>
    </location>
</feature>
<dbReference type="AlphaFoldDB" id="A0A7J7IZH1"/>
<evidence type="ECO:0000313" key="9">
    <source>
        <dbReference type="Proteomes" id="UP000593567"/>
    </source>
</evidence>
<name>A0A7J7IZH1_BUGNE</name>
<dbReference type="GO" id="GO:0005524">
    <property type="term" value="F:ATP binding"/>
    <property type="evidence" value="ECO:0007669"/>
    <property type="project" value="UniProtKB-KW"/>
</dbReference>
<dbReference type="InterPro" id="IPR027417">
    <property type="entry name" value="P-loop_NTPase"/>
</dbReference>
<reference evidence="8" key="1">
    <citation type="submission" date="2020-06" db="EMBL/GenBank/DDBJ databases">
        <title>Draft genome of Bugula neritina, a colonial animal packing powerful symbionts and potential medicines.</title>
        <authorList>
            <person name="Rayko M."/>
        </authorList>
    </citation>
    <scope>NUCLEOTIDE SEQUENCE [LARGE SCALE GENOMIC DNA]</scope>
    <source>
        <strain evidence="8">Kwan_BN1</strain>
    </source>
</reference>
<keyword evidence="1" id="KW-0547">Nucleotide-binding</keyword>
<dbReference type="SUPFAM" id="SSF52540">
    <property type="entry name" value="P-loop containing nucleoside triphosphate hydrolases"/>
    <property type="match status" value="1"/>
</dbReference>
<organism evidence="8 9">
    <name type="scientific">Bugula neritina</name>
    <name type="common">Brown bryozoan</name>
    <name type="synonym">Sertularia neritina</name>
    <dbReference type="NCBI Taxonomy" id="10212"/>
    <lineage>
        <taxon>Eukaryota</taxon>
        <taxon>Metazoa</taxon>
        <taxon>Spiralia</taxon>
        <taxon>Lophotrochozoa</taxon>
        <taxon>Bryozoa</taxon>
        <taxon>Gymnolaemata</taxon>
        <taxon>Cheilostomatida</taxon>
        <taxon>Flustrina</taxon>
        <taxon>Buguloidea</taxon>
        <taxon>Bugulidae</taxon>
        <taxon>Bugula</taxon>
    </lineage>
</organism>
<proteinExistence type="inferred from homology"/>
<dbReference type="GO" id="GO:0007015">
    <property type="term" value="P:actin filament organization"/>
    <property type="evidence" value="ECO:0007669"/>
    <property type="project" value="TreeGrafter"/>
</dbReference>
<gene>
    <name evidence="8" type="ORF">EB796_022412</name>
</gene>
<dbReference type="EMBL" id="VXIV02003243">
    <property type="protein sequence ID" value="KAF6019280.1"/>
    <property type="molecule type" value="Genomic_DNA"/>
</dbReference>
<comment type="similarity">
    <text evidence="6">Belongs to the TRAFAC class myosin-kinesin ATPase superfamily. Myosin family.</text>
</comment>
<dbReference type="GO" id="GO:0005737">
    <property type="term" value="C:cytoplasm"/>
    <property type="evidence" value="ECO:0007669"/>
    <property type="project" value="TreeGrafter"/>
</dbReference>
<dbReference type="Gene3D" id="1.20.120.720">
    <property type="entry name" value="Myosin VI head, motor domain, U50 subdomain"/>
    <property type="match status" value="1"/>
</dbReference>
<dbReference type="PROSITE" id="PS51456">
    <property type="entry name" value="MYOSIN_MOTOR"/>
    <property type="match status" value="1"/>
</dbReference>
<evidence type="ECO:0000256" key="1">
    <source>
        <dbReference type="ARBA" id="ARBA00022741"/>
    </source>
</evidence>
<evidence type="ECO:0000256" key="4">
    <source>
        <dbReference type="ARBA" id="ARBA00023175"/>
    </source>
</evidence>
<evidence type="ECO:0000256" key="5">
    <source>
        <dbReference type="ARBA" id="ARBA00023203"/>
    </source>
</evidence>
<dbReference type="OrthoDB" id="6108017at2759"/>
<keyword evidence="3 6" id="KW-0518">Myosin</keyword>
<dbReference type="PRINTS" id="PR00193">
    <property type="entry name" value="MYOSINHEAVY"/>
</dbReference>
<dbReference type="SMART" id="SM00242">
    <property type="entry name" value="MYSc"/>
    <property type="match status" value="1"/>
</dbReference>
<keyword evidence="4" id="KW-0505">Motor protein</keyword>
<evidence type="ECO:0000259" key="7">
    <source>
        <dbReference type="PROSITE" id="PS51456"/>
    </source>
</evidence>
<dbReference type="Proteomes" id="UP000593567">
    <property type="component" value="Unassembled WGS sequence"/>
</dbReference>
<dbReference type="GO" id="GO:0000146">
    <property type="term" value="F:microfilament motor activity"/>
    <property type="evidence" value="ECO:0007669"/>
    <property type="project" value="TreeGrafter"/>
</dbReference>
<dbReference type="PANTHER" id="PTHR13140:SF289">
    <property type="entry name" value="UNCONVENTIONAL MYOSIN-XIX"/>
    <property type="match status" value="1"/>
</dbReference>
<dbReference type="Gene3D" id="1.20.5.4820">
    <property type="match status" value="1"/>
</dbReference>
<comment type="caution">
    <text evidence="8">The sequence shown here is derived from an EMBL/GenBank/DDBJ whole genome shotgun (WGS) entry which is preliminary data.</text>
</comment>
<accession>A0A7J7IZH1</accession>
<evidence type="ECO:0000313" key="8">
    <source>
        <dbReference type="EMBL" id="KAF6019280.1"/>
    </source>
</evidence>
<keyword evidence="2" id="KW-0067">ATP-binding</keyword>
<dbReference type="Gene3D" id="3.40.850.10">
    <property type="entry name" value="Kinesin motor domain"/>
    <property type="match status" value="2"/>
</dbReference>
<dbReference type="GO" id="GO:0051015">
    <property type="term" value="F:actin filament binding"/>
    <property type="evidence" value="ECO:0007669"/>
    <property type="project" value="TreeGrafter"/>
</dbReference>